<sequence length="552" mass="61870">MEWITRQSNANSTSSLSSGARLLTPMNYWYSKKKLHYVGPQSNRTDRAAAAVSNEVRINVLEDRLQLSTKDIEIKTYRIVMFWILFRNLKKLDVTNKKRMVRAVLNEVAQVEILSHYMAKPNSSLREVSSPTIVSIALYLTFKGVAKVHWTETRTVRRTGQGGPHSVNVTENYTSEEIYFNNSVYKSSKTAYGQCEAERFARLTTHVRLKASISGMNRARCTSRAVRSALPRYVHNISAKATFSFYYSPPAETLPTFVSVPLPAFLSSSSSPSLSLSLSSPLSLVSPPLRSLALCLFSLCPSLRLSRSSLMYSALALSEASVASLPRNIQRVGSLRIPPPVSPALPASSVFLSQAYGHISIQRVPGYPPNCIHPTQIRPIPSSLRIIVAPHGQLGPCNCDNSYEFSLPLYKVPAVYRSTVYSRHGIPFSHRDGFLHRILQGRRQILGFDVDINTIFYLSVPMDEFFKGSPSPACSSCIISSVPFDRHPTMPHRRLGIGIDSNYEWLASVHPTQYFHLVQVRFNWMPKMKVQVRHHNHAEASSQLHTGYPLVT</sequence>
<evidence type="ECO:0000313" key="1">
    <source>
        <dbReference type="EMBL" id="CAD7412456.1"/>
    </source>
</evidence>
<reference evidence="1" key="1">
    <citation type="submission" date="2020-11" db="EMBL/GenBank/DDBJ databases">
        <authorList>
            <person name="Tran Van P."/>
        </authorList>
    </citation>
    <scope>NUCLEOTIDE SEQUENCE</scope>
</reference>
<organism evidence="1">
    <name type="scientific">Timema poppense</name>
    <name type="common">Walking stick</name>
    <dbReference type="NCBI Taxonomy" id="170557"/>
    <lineage>
        <taxon>Eukaryota</taxon>
        <taxon>Metazoa</taxon>
        <taxon>Ecdysozoa</taxon>
        <taxon>Arthropoda</taxon>
        <taxon>Hexapoda</taxon>
        <taxon>Insecta</taxon>
        <taxon>Pterygota</taxon>
        <taxon>Neoptera</taxon>
        <taxon>Polyneoptera</taxon>
        <taxon>Phasmatodea</taxon>
        <taxon>Timematodea</taxon>
        <taxon>Timematoidea</taxon>
        <taxon>Timematidae</taxon>
        <taxon>Timema</taxon>
    </lineage>
</organism>
<dbReference type="AlphaFoldDB" id="A0A7R9H917"/>
<name>A0A7R9H917_TIMPO</name>
<accession>A0A7R9H917</accession>
<gene>
    <name evidence="1" type="ORF">TPSB3V08_LOCUS8430</name>
</gene>
<dbReference type="EMBL" id="OD006031">
    <property type="protein sequence ID" value="CAD7412456.1"/>
    <property type="molecule type" value="Genomic_DNA"/>
</dbReference>
<protein>
    <submittedName>
        <fullName evidence="1">Uncharacterized protein</fullName>
    </submittedName>
</protein>
<proteinExistence type="predicted"/>